<dbReference type="PROSITE" id="PS52016">
    <property type="entry name" value="TONB_DEPENDENT_REC_3"/>
    <property type="match status" value="1"/>
</dbReference>
<dbReference type="InterPro" id="IPR039426">
    <property type="entry name" value="TonB-dep_rcpt-like"/>
</dbReference>
<feature type="domain" description="TonB-dependent receptor plug" evidence="15">
    <location>
        <begin position="143"/>
        <end position="237"/>
    </location>
</feature>
<gene>
    <name evidence="16" type="ORF">EDD80_105234</name>
</gene>
<proteinExistence type="inferred from homology"/>
<dbReference type="InterPro" id="IPR037066">
    <property type="entry name" value="Plug_dom_sf"/>
</dbReference>
<evidence type="ECO:0000256" key="12">
    <source>
        <dbReference type="PROSITE-ProRule" id="PRU01360"/>
    </source>
</evidence>
<dbReference type="InterPro" id="IPR000531">
    <property type="entry name" value="Beta-barrel_TonB"/>
</dbReference>
<evidence type="ECO:0000256" key="10">
    <source>
        <dbReference type="ARBA" id="ARBA00023136"/>
    </source>
</evidence>
<dbReference type="Pfam" id="PF00593">
    <property type="entry name" value="TonB_dep_Rec_b-barrel"/>
    <property type="match status" value="1"/>
</dbReference>
<dbReference type="PANTHER" id="PTHR32552">
    <property type="entry name" value="FERRICHROME IRON RECEPTOR-RELATED"/>
    <property type="match status" value="1"/>
</dbReference>
<dbReference type="InterPro" id="IPR012910">
    <property type="entry name" value="Plug_dom"/>
</dbReference>
<reference evidence="16 17" key="1">
    <citation type="submission" date="2019-03" db="EMBL/GenBank/DDBJ databases">
        <title>Genomic Encyclopedia of Type Strains, Phase IV (KMG-IV): sequencing the most valuable type-strain genomes for metagenomic binning, comparative biology and taxonomic classification.</title>
        <authorList>
            <person name="Goeker M."/>
        </authorList>
    </citation>
    <scope>NUCLEOTIDE SEQUENCE [LARGE SCALE GENOMIC DNA]</scope>
    <source>
        <strain evidence="16 17">DSM 21100</strain>
    </source>
</reference>
<dbReference type="GO" id="GO:0009279">
    <property type="term" value="C:cell outer membrane"/>
    <property type="evidence" value="ECO:0007669"/>
    <property type="project" value="UniProtKB-SubCell"/>
</dbReference>
<dbReference type="Proteomes" id="UP000295807">
    <property type="component" value="Unassembled WGS sequence"/>
</dbReference>
<keyword evidence="7" id="KW-0408">Iron</keyword>
<dbReference type="Gene3D" id="2.40.170.20">
    <property type="entry name" value="TonB-dependent receptor, beta-barrel domain"/>
    <property type="match status" value="1"/>
</dbReference>
<dbReference type="Pfam" id="PF07715">
    <property type="entry name" value="Plug"/>
    <property type="match status" value="1"/>
</dbReference>
<comment type="similarity">
    <text evidence="12 13">Belongs to the TonB-dependent receptor family.</text>
</comment>
<evidence type="ECO:0000256" key="3">
    <source>
        <dbReference type="ARBA" id="ARBA00022452"/>
    </source>
</evidence>
<sequence length="822" mass="91071">MNKYYFLLSAFLFALGGKAYGQDYSIRGTVIAASDQRPLSGVTISLSEERPGGVSEMKLRRVSGSEGEFSFSGLEPGAYLLTFSSLGYEETRVEAKVPQDEPLTVIMVESASQLQAVEIVGRKEQDYKNTSSFSGTKTETPVKYVPQAISYVTKEVIEDQQAFKVGEVLKNISGTNYFSYYNNDVSIRGFRAGNGLINGLRTATTSWSQALLPNVERIEVIKGPASALFANTDPGGTVNTVTKKPLDENRKSVAFATGSYNTYRVTGDFTGPMNESRTLLYRLNLAYQNAESFRVLQGGEDMVIAPSVSFIPNDRTQVNIDFVYSKTKSKLDRGQPIFAASAGTDLYSTPISFAIGKMNDFANELSLFTTASLRHKFTDKLTFNASYMKFLYEEDLLEHRTSNRYATDADGNELPTLMEMQTIRRMRKNYSDNITLYFVADLESGPVSHKLLVGYDYIQNLSPVGGSNYNANGYRNAANTASIGPYDPDRRNEFLIVDNMPVPNVPHFSLEDPDYSISEISGYFNVSSPQAVTKYFVNGIYIQDQIKWGKLQALLSLRQEYYTDILNYEEEDAEEVQQKALIPRIGLVYTPVEPVSIYATYAEGYQPQGAGVIGDPEIYGGPFDPLTSTMLEGGAKAEFFSANLAVNLAVYHIEQNNILINAGDAGNPELLRAIGQEQARGVELDVYGKVLPNLSLTANFSYNETKITESKDESEIGKLLPNAPKNQGGLWAKYTFTLPALKGIGIGAGANYVSERNTMDDNLQLPAYVVYDAALYYTVDKFKLSANLNNIFNKIHWVGGYNFRRLFPGTPRNFLVGVAYTF</sequence>
<evidence type="ECO:0000256" key="1">
    <source>
        <dbReference type="ARBA" id="ARBA00004571"/>
    </source>
</evidence>
<keyword evidence="17" id="KW-1185">Reference proteome</keyword>
<dbReference type="PANTHER" id="PTHR32552:SF68">
    <property type="entry name" value="FERRICHROME OUTER MEMBRANE TRANSPORTER_PHAGE RECEPTOR"/>
    <property type="match status" value="1"/>
</dbReference>
<evidence type="ECO:0000259" key="15">
    <source>
        <dbReference type="Pfam" id="PF07715"/>
    </source>
</evidence>
<evidence type="ECO:0000256" key="11">
    <source>
        <dbReference type="ARBA" id="ARBA00023237"/>
    </source>
</evidence>
<feature type="domain" description="TonB-dependent receptor-like beta-barrel" evidence="14">
    <location>
        <begin position="313"/>
        <end position="791"/>
    </location>
</feature>
<dbReference type="AlphaFoldDB" id="A0A4R3KSL1"/>
<dbReference type="OrthoDB" id="9775095at2"/>
<evidence type="ECO:0000256" key="9">
    <source>
        <dbReference type="ARBA" id="ARBA00023077"/>
    </source>
</evidence>
<evidence type="ECO:0000256" key="4">
    <source>
        <dbReference type="ARBA" id="ARBA00022496"/>
    </source>
</evidence>
<keyword evidence="6" id="KW-0732">Signal</keyword>
<evidence type="ECO:0000256" key="5">
    <source>
        <dbReference type="ARBA" id="ARBA00022692"/>
    </source>
</evidence>
<dbReference type="Pfam" id="PF13620">
    <property type="entry name" value="CarboxypepD_reg"/>
    <property type="match status" value="1"/>
</dbReference>
<dbReference type="InterPro" id="IPR036942">
    <property type="entry name" value="Beta-barrel_TonB_sf"/>
</dbReference>
<evidence type="ECO:0000256" key="2">
    <source>
        <dbReference type="ARBA" id="ARBA00022448"/>
    </source>
</evidence>
<dbReference type="InterPro" id="IPR008969">
    <property type="entry name" value="CarboxyPept-like_regulatory"/>
</dbReference>
<dbReference type="Gene3D" id="2.170.130.10">
    <property type="entry name" value="TonB-dependent receptor, plug domain"/>
    <property type="match status" value="1"/>
</dbReference>
<evidence type="ECO:0000256" key="7">
    <source>
        <dbReference type="ARBA" id="ARBA00023004"/>
    </source>
</evidence>
<dbReference type="Gene3D" id="2.60.40.1120">
    <property type="entry name" value="Carboxypeptidase-like, regulatory domain"/>
    <property type="match status" value="1"/>
</dbReference>
<keyword evidence="2 12" id="KW-0813">Transport</keyword>
<dbReference type="RefSeq" id="WP_132129224.1">
    <property type="nucleotide sequence ID" value="NZ_CP042432.1"/>
</dbReference>
<keyword evidence="5 12" id="KW-0812">Transmembrane</keyword>
<dbReference type="SUPFAM" id="SSF56935">
    <property type="entry name" value="Porins"/>
    <property type="match status" value="1"/>
</dbReference>
<keyword evidence="16" id="KW-0675">Receptor</keyword>
<dbReference type="GO" id="GO:0015344">
    <property type="term" value="F:siderophore uptake transmembrane transporter activity"/>
    <property type="evidence" value="ECO:0007669"/>
    <property type="project" value="TreeGrafter"/>
</dbReference>
<keyword evidence="3 12" id="KW-1134">Transmembrane beta strand</keyword>
<keyword evidence="4" id="KW-0410">Iron transport</keyword>
<keyword evidence="8" id="KW-0406">Ion transport</keyword>
<dbReference type="EMBL" id="SMAD01000005">
    <property type="protein sequence ID" value="TCS87419.1"/>
    <property type="molecule type" value="Genomic_DNA"/>
</dbReference>
<protein>
    <submittedName>
        <fullName evidence="16">Iron complex outermembrane receptor protein</fullName>
    </submittedName>
</protein>
<dbReference type="CDD" id="cd01347">
    <property type="entry name" value="ligand_gated_channel"/>
    <property type="match status" value="1"/>
</dbReference>
<keyword evidence="11 12" id="KW-0998">Cell outer membrane</keyword>
<name>A0A4R3KSL1_9SPHI</name>
<keyword evidence="9 13" id="KW-0798">TonB box</keyword>
<evidence type="ECO:0000256" key="8">
    <source>
        <dbReference type="ARBA" id="ARBA00023065"/>
    </source>
</evidence>
<comment type="subcellular location">
    <subcellularLocation>
        <location evidence="1 12">Cell outer membrane</location>
        <topology evidence="1 12">Multi-pass membrane protein</topology>
    </subcellularLocation>
</comment>
<organism evidence="16 17">
    <name type="scientific">Anseongella ginsenosidimutans</name>
    <dbReference type="NCBI Taxonomy" id="496056"/>
    <lineage>
        <taxon>Bacteria</taxon>
        <taxon>Pseudomonadati</taxon>
        <taxon>Bacteroidota</taxon>
        <taxon>Sphingobacteriia</taxon>
        <taxon>Sphingobacteriales</taxon>
        <taxon>Sphingobacteriaceae</taxon>
        <taxon>Anseongella</taxon>
    </lineage>
</organism>
<accession>A0A4R3KSL1</accession>
<keyword evidence="10 12" id="KW-0472">Membrane</keyword>
<evidence type="ECO:0000256" key="13">
    <source>
        <dbReference type="RuleBase" id="RU003357"/>
    </source>
</evidence>
<comment type="caution">
    <text evidence="16">The sequence shown here is derived from an EMBL/GenBank/DDBJ whole genome shotgun (WGS) entry which is preliminary data.</text>
</comment>
<evidence type="ECO:0000313" key="17">
    <source>
        <dbReference type="Proteomes" id="UP000295807"/>
    </source>
</evidence>
<evidence type="ECO:0000313" key="16">
    <source>
        <dbReference type="EMBL" id="TCS87419.1"/>
    </source>
</evidence>
<dbReference type="SUPFAM" id="SSF49464">
    <property type="entry name" value="Carboxypeptidase regulatory domain-like"/>
    <property type="match status" value="1"/>
</dbReference>
<evidence type="ECO:0000259" key="14">
    <source>
        <dbReference type="Pfam" id="PF00593"/>
    </source>
</evidence>
<evidence type="ECO:0000256" key="6">
    <source>
        <dbReference type="ARBA" id="ARBA00022729"/>
    </source>
</evidence>